<dbReference type="EMBL" id="JANCLT010000003">
    <property type="protein sequence ID" value="MCP8968432.1"/>
    <property type="molecule type" value="Genomic_DNA"/>
</dbReference>
<name>A0AA41X492_9BACI</name>
<organism evidence="2 3">
    <name type="scientific">Ectobacillus ponti</name>
    <dbReference type="NCBI Taxonomy" id="2961894"/>
    <lineage>
        <taxon>Bacteria</taxon>
        <taxon>Bacillati</taxon>
        <taxon>Bacillota</taxon>
        <taxon>Bacilli</taxon>
        <taxon>Bacillales</taxon>
        <taxon>Bacillaceae</taxon>
        <taxon>Ectobacillus</taxon>
    </lineage>
</organism>
<dbReference type="Proteomes" id="UP001156102">
    <property type="component" value="Unassembled WGS sequence"/>
</dbReference>
<sequence length="133" mass="15093">MYKRMLAIASACTFAFLTIPHVPQVQAEKQEQPWRKYPDNAKMGFRDADTFYRSLDKQQYSEYPNAKKNIRKLATYKDVNAILSQASLNRVGGDGIHPNRQVYVYVSVSPQGEVKTAVFDAETKRQLSGSEGK</sequence>
<evidence type="ECO:0008006" key="4">
    <source>
        <dbReference type="Google" id="ProtNLM"/>
    </source>
</evidence>
<feature type="chain" id="PRO_5041447797" description="DUF3862 domain-containing protein" evidence="1">
    <location>
        <begin position="28"/>
        <end position="133"/>
    </location>
</feature>
<comment type="caution">
    <text evidence="2">The sequence shown here is derived from an EMBL/GenBank/DDBJ whole genome shotgun (WGS) entry which is preliminary data.</text>
</comment>
<evidence type="ECO:0000256" key="1">
    <source>
        <dbReference type="SAM" id="SignalP"/>
    </source>
</evidence>
<gene>
    <name evidence="2" type="ORF">NK662_07730</name>
</gene>
<protein>
    <recommendedName>
        <fullName evidence="4">DUF3862 domain-containing protein</fullName>
    </recommendedName>
</protein>
<evidence type="ECO:0000313" key="3">
    <source>
        <dbReference type="Proteomes" id="UP001156102"/>
    </source>
</evidence>
<reference evidence="2" key="1">
    <citation type="submission" date="2022-07" db="EMBL/GenBank/DDBJ databases">
        <authorList>
            <person name="Li W.-J."/>
            <person name="Deng Q.-Q."/>
        </authorList>
    </citation>
    <scope>NUCLEOTIDE SEQUENCE</scope>
    <source>
        <strain evidence="2">SYSU M60031</strain>
    </source>
</reference>
<feature type="signal peptide" evidence="1">
    <location>
        <begin position="1"/>
        <end position="27"/>
    </location>
</feature>
<evidence type="ECO:0000313" key="2">
    <source>
        <dbReference type="EMBL" id="MCP8968432.1"/>
    </source>
</evidence>
<keyword evidence="1" id="KW-0732">Signal</keyword>
<keyword evidence="3" id="KW-1185">Reference proteome</keyword>
<accession>A0AA41X492</accession>
<dbReference type="RefSeq" id="WP_254758343.1">
    <property type="nucleotide sequence ID" value="NZ_JANCLT010000003.1"/>
</dbReference>
<proteinExistence type="predicted"/>
<dbReference type="AlphaFoldDB" id="A0AA41X492"/>